<dbReference type="PANTHER" id="PTHR23119">
    <property type="entry name" value="DISCS LARGE"/>
    <property type="match status" value="1"/>
</dbReference>
<dbReference type="GO" id="GO:0019901">
    <property type="term" value="F:protein kinase binding"/>
    <property type="evidence" value="ECO:0007669"/>
    <property type="project" value="TreeGrafter"/>
</dbReference>
<name>A0A913Z9D5_PATMI</name>
<dbReference type="InterPro" id="IPR050614">
    <property type="entry name" value="Synaptic_Scaffolding_LAP-MAGUK"/>
</dbReference>
<evidence type="ECO:0000259" key="1">
    <source>
        <dbReference type="PROSITE" id="PS50106"/>
    </source>
</evidence>
<reference evidence="2" key="1">
    <citation type="submission" date="2022-11" db="UniProtKB">
        <authorList>
            <consortium name="EnsemblMetazoa"/>
        </authorList>
    </citation>
    <scope>IDENTIFICATION</scope>
</reference>
<dbReference type="GO" id="GO:0016323">
    <property type="term" value="C:basolateral plasma membrane"/>
    <property type="evidence" value="ECO:0007669"/>
    <property type="project" value="TreeGrafter"/>
</dbReference>
<protein>
    <recommendedName>
        <fullName evidence="1">PDZ domain-containing protein</fullName>
    </recommendedName>
</protein>
<dbReference type="PANTHER" id="PTHR23119:SF50">
    <property type="entry name" value="PDZ DOMAIN-CONTAINING PROTEIN"/>
    <property type="match status" value="1"/>
</dbReference>
<dbReference type="Proteomes" id="UP000887568">
    <property type="component" value="Unplaced"/>
</dbReference>
<dbReference type="Gene3D" id="2.30.42.10">
    <property type="match status" value="1"/>
</dbReference>
<dbReference type="GO" id="GO:0043113">
    <property type="term" value="P:receptor clustering"/>
    <property type="evidence" value="ECO:0007669"/>
    <property type="project" value="TreeGrafter"/>
</dbReference>
<dbReference type="Pfam" id="PF00595">
    <property type="entry name" value="PDZ"/>
    <property type="match status" value="1"/>
</dbReference>
<keyword evidence="3" id="KW-1185">Reference proteome</keyword>
<dbReference type="AlphaFoldDB" id="A0A913Z9D5"/>
<evidence type="ECO:0000313" key="2">
    <source>
        <dbReference type="EnsemblMetazoa" id="XP_038048357.1"/>
    </source>
</evidence>
<dbReference type="OrthoDB" id="10033291at2759"/>
<dbReference type="PROSITE" id="PS50106">
    <property type="entry name" value="PDZ"/>
    <property type="match status" value="1"/>
</dbReference>
<dbReference type="GO" id="GO:0014069">
    <property type="term" value="C:postsynaptic density"/>
    <property type="evidence" value="ECO:0007669"/>
    <property type="project" value="TreeGrafter"/>
</dbReference>
<dbReference type="GO" id="GO:0005912">
    <property type="term" value="C:adherens junction"/>
    <property type="evidence" value="ECO:0007669"/>
    <property type="project" value="TreeGrafter"/>
</dbReference>
<dbReference type="SMART" id="SM00228">
    <property type="entry name" value="PDZ"/>
    <property type="match status" value="1"/>
</dbReference>
<evidence type="ECO:0000313" key="3">
    <source>
        <dbReference type="Proteomes" id="UP000887568"/>
    </source>
</evidence>
<dbReference type="GO" id="GO:0098887">
    <property type="term" value="P:neurotransmitter receptor transport, endosome to postsynaptic membrane"/>
    <property type="evidence" value="ECO:0007669"/>
    <property type="project" value="TreeGrafter"/>
</dbReference>
<accession>A0A913Z9D5</accession>
<dbReference type="EnsemblMetazoa" id="XM_038192429.1">
    <property type="protein sequence ID" value="XP_038048357.1"/>
    <property type="gene ID" value="LOC119722358"/>
</dbReference>
<dbReference type="SUPFAM" id="SSF50156">
    <property type="entry name" value="PDZ domain-like"/>
    <property type="match status" value="1"/>
</dbReference>
<organism evidence="2 3">
    <name type="scientific">Patiria miniata</name>
    <name type="common">Bat star</name>
    <name type="synonym">Asterina miniata</name>
    <dbReference type="NCBI Taxonomy" id="46514"/>
    <lineage>
        <taxon>Eukaryota</taxon>
        <taxon>Metazoa</taxon>
        <taxon>Echinodermata</taxon>
        <taxon>Eleutherozoa</taxon>
        <taxon>Asterozoa</taxon>
        <taxon>Asteroidea</taxon>
        <taxon>Valvatacea</taxon>
        <taxon>Valvatida</taxon>
        <taxon>Asterinidae</taxon>
        <taxon>Patiria</taxon>
    </lineage>
</organism>
<dbReference type="InterPro" id="IPR036034">
    <property type="entry name" value="PDZ_sf"/>
</dbReference>
<dbReference type="GO" id="GO:0045197">
    <property type="term" value="P:establishment or maintenance of epithelial cell apical/basal polarity"/>
    <property type="evidence" value="ECO:0007669"/>
    <property type="project" value="TreeGrafter"/>
</dbReference>
<dbReference type="GO" id="GO:0098609">
    <property type="term" value="P:cell-cell adhesion"/>
    <property type="evidence" value="ECO:0007669"/>
    <property type="project" value="TreeGrafter"/>
</dbReference>
<proteinExistence type="predicted"/>
<dbReference type="OMA" id="TMATHRH"/>
<dbReference type="InterPro" id="IPR001478">
    <property type="entry name" value="PDZ"/>
</dbReference>
<dbReference type="GeneID" id="119722358"/>
<sequence>MATQGMGGIPCIDIILKKIPGTGLGFSIAGGIDQDKSKNPFIPGDEGIFVSVVRPGTPAELSGLVVGDKILEVNGLDLTMSTHSHAIKLLTKEKFTVLKMKVHRRGI</sequence>
<dbReference type="GO" id="GO:0098968">
    <property type="term" value="P:neurotransmitter receptor transport postsynaptic membrane to endosome"/>
    <property type="evidence" value="ECO:0007669"/>
    <property type="project" value="TreeGrafter"/>
</dbReference>
<dbReference type="RefSeq" id="XP_038048357.1">
    <property type="nucleotide sequence ID" value="XM_038192429.1"/>
</dbReference>
<feature type="domain" description="PDZ" evidence="1">
    <location>
        <begin position="13"/>
        <end position="90"/>
    </location>
</feature>
<dbReference type="GO" id="GO:0045211">
    <property type="term" value="C:postsynaptic membrane"/>
    <property type="evidence" value="ECO:0007669"/>
    <property type="project" value="TreeGrafter"/>
</dbReference>
<dbReference type="CTD" id="30851"/>